<organism evidence="1 2">
    <name type="scientific">Armillaria borealis</name>
    <dbReference type="NCBI Taxonomy" id="47425"/>
    <lineage>
        <taxon>Eukaryota</taxon>
        <taxon>Fungi</taxon>
        <taxon>Dikarya</taxon>
        <taxon>Basidiomycota</taxon>
        <taxon>Agaricomycotina</taxon>
        <taxon>Agaricomycetes</taxon>
        <taxon>Agaricomycetidae</taxon>
        <taxon>Agaricales</taxon>
        <taxon>Marasmiineae</taxon>
        <taxon>Physalacriaceae</taxon>
        <taxon>Armillaria</taxon>
    </lineage>
</organism>
<reference evidence="1" key="1">
    <citation type="submission" date="2023-06" db="EMBL/GenBank/DDBJ databases">
        <authorList>
            <consortium name="Lawrence Berkeley National Laboratory"/>
            <person name="Ahrendt S."/>
            <person name="Sahu N."/>
            <person name="Indic B."/>
            <person name="Wong-Bajracharya J."/>
            <person name="Merenyi Z."/>
            <person name="Ke H.-M."/>
            <person name="Monk M."/>
            <person name="Kocsube S."/>
            <person name="Drula E."/>
            <person name="Lipzen A."/>
            <person name="Balint B."/>
            <person name="Henrissat B."/>
            <person name="Andreopoulos B."/>
            <person name="Martin F.M."/>
            <person name="Harder C.B."/>
            <person name="Rigling D."/>
            <person name="Ford K.L."/>
            <person name="Foster G.D."/>
            <person name="Pangilinan J."/>
            <person name="Papanicolaou A."/>
            <person name="Barry K."/>
            <person name="LaButti K."/>
            <person name="Viragh M."/>
            <person name="Koriabine M."/>
            <person name="Yan M."/>
            <person name="Riley R."/>
            <person name="Champramary S."/>
            <person name="Plett K.L."/>
            <person name="Tsai I.J."/>
            <person name="Slot J."/>
            <person name="Sipos G."/>
            <person name="Plett J."/>
            <person name="Nagy L.G."/>
            <person name="Grigoriev I.V."/>
        </authorList>
    </citation>
    <scope>NUCLEOTIDE SEQUENCE</scope>
    <source>
        <strain evidence="1">FPL87.14</strain>
    </source>
</reference>
<comment type="caution">
    <text evidence="1">The sequence shown here is derived from an EMBL/GenBank/DDBJ whole genome shotgun (WGS) entry which is preliminary data.</text>
</comment>
<accession>A0AA39JPE8</accession>
<sequence length="276" mass="31184">MEEIEVPTRERGVWRSNDSGVRLAQGSFSRRGHRFRKRKRRFGVESWPRKRELAACSPSPPMDGSDHKESLRGLSTMRDAVLSSCSPAYTPPTQYHRDLPKTLTTRVNALTKEHRPRDLSSPCRWEGLTAEDIFHRGQESNGRHPSRIMNVANGASSRLLTLFTMRVRGNVISERGSRGIVEYMRRFSYEEEKEVVLGVYRWVTPGEEKSRQGQSVPFDGEWNFPVGRLAAPARIEVALAMMGQNRGGTECGIDASFFPLIEGERVEKWPAPGAVA</sequence>
<name>A0AA39JPE8_9AGAR</name>
<evidence type="ECO:0000313" key="1">
    <source>
        <dbReference type="EMBL" id="KAK0444148.1"/>
    </source>
</evidence>
<gene>
    <name evidence="1" type="ORF">EV421DRAFT_1735418</name>
</gene>
<keyword evidence="2" id="KW-1185">Reference proteome</keyword>
<protein>
    <submittedName>
        <fullName evidence="1">Uncharacterized protein</fullName>
    </submittedName>
</protein>
<dbReference type="EMBL" id="JAUEPT010000020">
    <property type="protein sequence ID" value="KAK0444148.1"/>
    <property type="molecule type" value="Genomic_DNA"/>
</dbReference>
<dbReference type="AlphaFoldDB" id="A0AA39JPE8"/>
<evidence type="ECO:0000313" key="2">
    <source>
        <dbReference type="Proteomes" id="UP001175226"/>
    </source>
</evidence>
<dbReference type="Proteomes" id="UP001175226">
    <property type="component" value="Unassembled WGS sequence"/>
</dbReference>
<proteinExistence type="predicted"/>